<dbReference type="NCBIfam" id="TIGR00268">
    <property type="entry name" value="ATP-dependent sacrificial sulfur transferase LarE"/>
    <property type="match status" value="1"/>
</dbReference>
<evidence type="ECO:0000256" key="2">
    <source>
        <dbReference type="ARBA" id="ARBA00022487"/>
    </source>
</evidence>
<dbReference type="InterPro" id="IPR005232">
    <property type="entry name" value="LarE"/>
</dbReference>
<dbReference type="PANTHER" id="PTHR43169">
    <property type="entry name" value="EXSB FAMILY PROTEIN"/>
    <property type="match status" value="1"/>
</dbReference>
<evidence type="ECO:0000256" key="6">
    <source>
        <dbReference type="ARBA" id="ARBA00026105"/>
    </source>
</evidence>
<evidence type="ECO:0000313" key="9">
    <source>
        <dbReference type="EMBL" id="CAI3972133.1"/>
    </source>
</evidence>
<reference evidence="9" key="1">
    <citation type="submission" date="2022-10" db="EMBL/GenBank/DDBJ databases">
        <authorList>
            <person name="Chen Y."/>
            <person name="Dougan E. K."/>
            <person name="Chan C."/>
            <person name="Rhodes N."/>
            <person name="Thang M."/>
        </authorList>
    </citation>
    <scope>NUCLEOTIDE SEQUENCE</scope>
</reference>
<evidence type="ECO:0000256" key="4">
    <source>
        <dbReference type="ARBA" id="ARBA00022801"/>
    </source>
</evidence>
<dbReference type="PANTHER" id="PTHR43169:SF2">
    <property type="entry name" value="NAD_GMP SYNTHASE DOMAIN-CONTAINING PROTEIN"/>
    <property type="match status" value="1"/>
</dbReference>
<sequence length="646" mass="72053">MNNAPDEIIAKRDRLLELLRGFESCAVAFSGGIDSTVVAKAAQVALGDRAVAVTGVSHSLADGELSEAQEMARLIGIRHEVVETEEFNKPEYRRNAPDRCYHCKSELYTQLDGLAPRLGVAVVVNGANLDDRGDHRPGMTAADEHAVRSPLLECGLNKADVRALALHWDLPTWDKPAAPCLSSRIAYGEEVTRERLGMIDKAEQYLRSQGLRELRVRYHRGDLARIEVPAAALEKLCQAEVRESLAAHLKQLGFRYITLDLEGFRSGNLNDMVPVESLKVEALNKLPILRPKVASSMMKAFTLATALFASLLAIDCVAREPKENDRDVIYDEARVPHYDLPELLVTAEGAPVTTAELWTDVRRPQILSLFSNLIYGRVPSPDSPLKTEYEVLETEPDFMDGKATRQRVRIRFSNDRGEAEMVIAVFVPNDLTTAAPAFMKHSFNDTKSKDFDAHPEKPGLLRNGWPLGEFFYRGYAFVAVYQQDLVGHNEVSFNRGIHPLFYTEGQSFPKASEWGVLTAVAWGAMRAMDYLETREDIDHTRVAIMGHSKMGKATVWTAAQDERFAMAISAQSGCAGAALWRRRSGETLAKMVTRFPYWLCRNAWKFVNQEDDLPVDQHMLLALIAPRPVYVASGVDDTWADGGFDF</sequence>
<evidence type="ECO:0000256" key="3">
    <source>
        <dbReference type="ARBA" id="ARBA00022729"/>
    </source>
</evidence>
<dbReference type="SUPFAM" id="SSF52402">
    <property type="entry name" value="Adenine nucleotide alpha hydrolases-like"/>
    <property type="match status" value="1"/>
</dbReference>
<dbReference type="GO" id="GO:0006163">
    <property type="term" value="P:purine nucleotide metabolic process"/>
    <property type="evidence" value="ECO:0007669"/>
    <property type="project" value="UniProtKB-ARBA"/>
</dbReference>
<evidence type="ECO:0000256" key="1">
    <source>
        <dbReference type="ARBA" id="ARBA00010092"/>
    </source>
</evidence>
<dbReference type="AlphaFoldDB" id="A0A9P1BER1"/>
<keyword evidence="11" id="KW-1185">Reference proteome</keyword>
<keyword evidence="2" id="KW-0719">Serine esterase</keyword>
<keyword evidence="4" id="KW-0378">Hydrolase</keyword>
<comment type="similarity">
    <text evidence="1">Belongs to the carbohydrate esterase 15 (CE15) family.</text>
</comment>
<dbReference type="GO" id="GO:0052689">
    <property type="term" value="F:carboxylic ester hydrolase activity"/>
    <property type="evidence" value="ECO:0007669"/>
    <property type="project" value="UniProtKB-KW"/>
</dbReference>
<dbReference type="Gene3D" id="3.40.50.620">
    <property type="entry name" value="HUPs"/>
    <property type="match status" value="1"/>
</dbReference>
<proteinExistence type="inferred from homology"/>
<comment type="caution">
    <text evidence="9">The sequence shown here is derived from an EMBL/GenBank/DDBJ whole genome shotgun (WGS) entry which is preliminary data.</text>
</comment>
<dbReference type="OrthoDB" id="42985at2759"/>
<dbReference type="EMBL" id="CAMXCT020000001">
    <property type="protein sequence ID" value="CAL1125508.1"/>
    <property type="molecule type" value="Genomic_DNA"/>
</dbReference>
<gene>
    <name evidence="9" type="ORF">C1SCF055_LOCUS723</name>
</gene>
<evidence type="ECO:0000313" key="11">
    <source>
        <dbReference type="Proteomes" id="UP001152797"/>
    </source>
</evidence>
<dbReference type="EC" id="3.1.1.117" evidence="6"/>
<feature type="domain" description="4-O-methyl-glucuronoyl methylesterase-like" evidence="8">
    <location>
        <begin position="481"/>
        <end position="639"/>
    </location>
</feature>
<evidence type="ECO:0000313" key="10">
    <source>
        <dbReference type="EMBL" id="CAL4759445.1"/>
    </source>
</evidence>
<evidence type="ECO:0000256" key="5">
    <source>
        <dbReference type="ARBA" id="ARBA00024511"/>
    </source>
</evidence>
<dbReference type="GO" id="GO:0016783">
    <property type="term" value="F:sulfurtransferase activity"/>
    <property type="evidence" value="ECO:0007669"/>
    <property type="project" value="InterPro"/>
</dbReference>
<comment type="catalytic activity">
    <reaction evidence="5">
        <text>a 4-O-methyl-alpha-D-glucuronosyl ester derivative + H2O = 4-O-methyl-alpha-D-glucuronate derivative + an alcohol + H(+)</text>
        <dbReference type="Rhea" id="RHEA:67452"/>
        <dbReference type="ChEBI" id="CHEBI:15377"/>
        <dbReference type="ChEBI" id="CHEBI:15378"/>
        <dbReference type="ChEBI" id="CHEBI:30879"/>
        <dbReference type="ChEBI" id="CHEBI:171667"/>
        <dbReference type="ChEBI" id="CHEBI:171668"/>
        <dbReference type="EC" id="3.1.1.117"/>
    </reaction>
    <physiologicalReaction direction="left-to-right" evidence="5">
        <dbReference type="Rhea" id="RHEA:67453"/>
    </physiologicalReaction>
</comment>
<dbReference type="SUPFAM" id="SSF53474">
    <property type="entry name" value="alpha/beta-Hydrolases"/>
    <property type="match status" value="1"/>
</dbReference>
<reference evidence="10 11" key="2">
    <citation type="submission" date="2024-05" db="EMBL/GenBank/DDBJ databases">
        <authorList>
            <person name="Chen Y."/>
            <person name="Shah S."/>
            <person name="Dougan E. K."/>
            <person name="Thang M."/>
            <person name="Chan C."/>
        </authorList>
    </citation>
    <scope>NUCLEOTIDE SEQUENCE [LARGE SCALE GENOMIC DNA]</scope>
</reference>
<dbReference type="Pfam" id="PF22244">
    <property type="entry name" value="GCE_fung"/>
    <property type="match status" value="1"/>
</dbReference>
<dbReference type="Pfam" id="PF02540">
    <property type="entry name" value="NAD_synthase"/>
    <property type="match status" value="1"/>
</dbReference>
<evidence type="ECO:0000259" key="8">
    <source>
        <dbReference type="Pfam" id="PF22244"/>
    </source>
</evidence>
<dbReference type="InterPro" id="IPR054579">
    <property type="entry name" value="GCE-like_dom"/>
</dbReference>
<dbReference type="InterPro" id="IPR022310">
    <property type="entry name" value="NAD/GMP_synthase"/>
</dbReference>
<keyword evidence="3" id="KW-0732">Signal</keyword>
<dbReference type="InterPro" id="IPR014729">
    <property type="entry name" value="Rossmann-like_a/b/a_fold"/>
</dbReference>
<dbReference type="Gene3D" id="3.40.50.1820">
    <property type="entry name" value="alpha/beta hydrolase"/>
    <property type="match status" value="1"/>
</dbReference>
<dbReference type="CDD" id="cd01990">
    <property type="entry name" value="LarE-like"/>
    <property type="match status" value="1"/>
</dbReference>
<dbReference type="EMBL" id="CAMXCT010000001">
    <property type="protein sequence ID" value="CAI3972133.1"/>
    <property type="molecule type" value="Genomic_DNA"/>
</dbReference>
<dbReference type="InterPro" id="IPR052188">
    <property type="entry name" value="Ni-pincer_cofactor_biosynth"/>
</dbReference>
<organism evidence="9">
    <name type="scientific">Cladocopium goreaui</name>
    <dbReference type="NCBI Taxonomy" id="2562237"/>
    <lineage>
        <taxon>Eukaryota</taxon>
        <taxon>Sar</taxon>
        <taxon>Alveolata</taxon>
        <taxon>Dinophyceae</taxon>
        <taxon>Suessiales</taxon>
        <taxon>Symbiodiniaceae</taxon>
        <taxon>Cladocopium</taxon>
    </lineage>
</organism>
<feature type="domain" description="NAD/GMP synthase" evidence="7">
    <location>
        <begin position="21"/>
        <end position="86"/>
    </location>
</feature>
<name>A0A9P1BER1_9DINO</name>
<accession>A0A9P1BER1</accession>
<dbReference type="Proteomes" id="UP001152797">
    <property type="component" value="Unassembled WGS sequence"/>
</dbReference>
<evidence type="ECO:0000259" key="7">
    <source>
        <dbReference type="Pfam" id="PF02540"/>
    </source>
</evidence>
<dbReference type="EMBL" id="CAMXCT030000001">
    <property type="protein sequence ID" value="CAL4759445.1"/>
    <property type="molecule type" value="Genomic_DNA"/>
</dbReference>
<protein>
    <recommendedName>
        <fullName evidence="6">(4-O-methyl)-D-glucuronate--lignin esterase</fullName>
        <ecNumber evidence="6">3.1.1.117</ecNumber>
    </recommendedName>
</protein>
<dbReference type="InterPro" id="IPR029058">
    <property type="entry name" value="AB_hydrolase_fold"/>
</dbReference>